<dbReference type="PANTHER" id="PTHR10997:SF8">
    <property type="entry name" value="EXPORTIN-2"/>
    <property type="match status" value="1"/>
</dbReference>
<dbReference type="InterPro" id="IPR011989">
    <property type="entry name" value="ARM-like"/>
</dbReference>
<dbReference type="EMBL" id="GL832963">
    <property type="protein sequence ID" value="EGD83313.1"/>
    <property type="molecule type" value="Genomic_DNA"/>
</dbReference>
<dbReference type="GO" id="GO:0006611">
    <property type="term" value="P:protein export from nucleus"/>
    <property type="evidence" value="ECO:0007669"/>
    <property type="project" value="TreeGrafter"/>
</dbReference>
<dbReference type="KEGG" id="sre:PTSG_03922"/>
<dbReference type="GO" id="GO:0005635">
    <property type="term" value="C:nuclear envelope"/>
    <property type="evidence" value="ECO:0007669"/>
    <property type="project" value="TreeGrafter"/>
</dbReference>
<evidence type="ECO:0000256" key="7">
    <source>
        <dbReference type="ARBA" id="ARBA00023242"/>
    </source>
</evidence>
<dbReference type="Pfam" id="PF03378">
    <property type="entry name" value="CAS_CSE1"/>
    <property type="match status" value="1"/>
</dbReference>
<evidence type="ECO:0000256" key="1">
    <source>
        <dbReference type="ARBA" id="ARBA00004123"/>
    </source>
</evidence>
<dbReference type="OMA" id="AENEFLM"/>
<comment type="subcellular location">
    <subcellularLocation>
        <location evidence="2">Cytoplasm</location>
    </subcellularLocation>
    <subcellularLocation>
        <location evidence="1">Nucleus</location>
    </subcellularLocation>
</comment>
<dbReference type="AlphaFoldDB" id="F2U796"/>
<evidence type="ECO:0000313" key="10">
    <source>
        <dbReference type="Proteomes" id="UP000007799"/>
    </source>
</evidence>
<keyword evidence="7" id="KW-0539">Nucleus</keyword>
<dbReference type="Pfam" id="PF08506">
    <property type="entry name" value="Cse1"/>
    <property type="match status" value="1"/>
</dbReference>
<organism evidence="10">
    <name type="scientific">Salpingoeca rosetta (strain ATCC 50818 / BSB-021)</name>
    <dbReference type="NCBI Taxonomy" id="946362"/>
    <lineage>
        <taxon>Eukaryota</taxon>
        <taxon>Choanoflagellata</taxon>
        <taxon>Craspedida</taxon>
        <taxon>Salpingoecidae</taxon>
        <taxon>Salpingoeca</taxon>
    </lineage>
</organism>
<keyword evidence="10" id="KW-1185">Reference proteome</keyword>
<proteinExistence type="inferred from homology"/>
<dbReference type="InterPro" id="IPR001494">
    <property type="entry name" value="Importin-beta_N"/>
</dbReference>
<comment type="similarity">
    <text evidence="3">Belongs to the XPO2/CSE1 family.</text>
</comment>
<dbReference type="InParanoid" id="F2U796"/>
<dbReference type="InterPro" id="IPR013713">
    <property type="entry name" value="XPO2_central"/>
</dbReference>
<gene>
    <name evidence="9" type="ORF">PTSG_03922</name>
</gene>
<dbReference type="GO" id="GO:0005049">
    <property type="term" value="F:nuclear export signal receptor activity"/>
    <property type="evidence" value="ECO:0007669"/>
    <property type="project" value="TreeGrafter"/>
</dbReference>
<dbReference type="SUPFAM" id="SSF48371">
    <property type="entry name" value="ARM repeat"/>
    <property type="match status" value="1"/>
</dbReference>
<dbReference type="InterPro" id="IPR005043">
    <property type="entry name" value="XPO2_C"/>
</dbReference>
<dbReference type="GO" id="GO:0005829">
    <property type="term" value="C:cytosol"/>
    <property type="evidence" value="ECO:0007669"/>
    <property type="project" value="TreeGrafter"/>
</dbReference>
<dbReference type="GO" id="GO:0006606">
    <property type="term" value="P:protein import into nucleus"/>
    <property type="evidence" value="ECO:0007669"/>
    <property type="project" value="TreeGrafter"/>
</dbReference>
<dbReference type="PANTHER" id="PTHR10997">
    <property type="entry name" value="IMPORTIN-7, 8, 11"/>
    <property type="match status" value="1"/>
</dbReference>
<dbReference type="Gene3D" id="1.25.10.10">
    <property type="entry name" value="Leucine-rich Repeat Variant"/>
    <property type="match status" value="1"/>
</dbReference>
<name>F2U796_SALR5</name>
<dbReference type="PROSITE" id="PS50166">
    <property type="entry name" value="IMPORTIN_B_NT"/>
    <property type="match status" value="1"/>
</dbReference>
<evidence type="ECO:0000256" key="5">
    <source>
        <dbReference type="ARBA" id="ARBA00022490"/>
    </source>
</evidence>
<protein>
    <submittedName>
        <fullName evidence="9">Cellular apoptosis susceptibility protein</fullName>
    </submittedName>
</protein>
<keyword evidence="4" id="KW-0813">Transport</keyword>
<feature type="domain" description="Importin N-terminal" evidence="8">
    <location>
        <begin position="26"/>
        <end position="97"/>
    </location>
</feature>
<dbReference type="InterPro" id="IPR016024">
    <property type="entry name" value="ARM-type_fold"/>
</dbReference>
<dbReference type="Proteomes" id="UP000007799">
    <property type="component" value="Unassembled WGS sequence"/>
</dbReference>
<keyword evidence="6" id="KW-0653">Protein transport</keyword>
<dbReference type="SMART" id="SM00913">
    <property type="entry name" value="IBN_N"/>
    <property type="match status" value="1"/>
</dbReference>
<dbReference type="FunFam" id="1.25.10.10:FF:000057">
    <property type="entry name" value="Exportin-2 isoform 1"/>
    <property type="match status" value="1"/>
</dbReference>
<evidence type="ECO:0000256" key="6">
    <source>
        <dbReference type="ARBA" id="ARBA00022927"/>
    </source>
</evidence>
<reference evidence="9" key="1">
    <citation type="submission" date="2009-08" db="EMBL/GenBank/DDBJ databases">
        <title>Annotation of Salpingoeca rosetta.</title>
        <authorList>
            <consortium name="The Broad Institute Genome Sequencing Platform"/>
            <person name="Russ C."/>
            <person name="Cuomo C."/>
            <person name="Burger G."/>
            <person name="Gray M.W."/>
            <person name="Holland P.W.H."/>
            <person name="King N."/>
            <person name="Lang F.B.F."/>
            <person name="Roger A.J."/>
            <person name="Ruiz-Trillo I."/>
            <person name="Young S.K."/>
            <person name="Zeng Q."/>
            <person name="Gargeya S."/>
            <person name="Alvarado L."/>
            <person name="Berlin A."/>
            <person name="Chapman S.B."/>
            <person name="Chen Z."/>
            <person name="Freedman E."/>
            <person name="Gellesch M."/>
            <person name="Goldberg J."/>
            <person name="Griggs A."/>
            <person name="Gujja S."/>
            <person name="Heilman E."/>
            <person name="Heiman D."/>
            <person name="Howarth C."/>
            <person name="Mehta T."/>
            <person name="Neiman D."/>
            <person name="Pearson M."/>
            <person name="Roberts A."/>
            <person name="Saif S."/>
            <person name="Shea T."/>
            <person name="Shenoy N."/>
            <person name="Sisk P."/>
            <person name="Stolte C."/>
            <person name="Sykes S."/>
            <person name="White J."/>
            <person name="Yandava C."/>
            <person name="Haas B."/>
            <person name="Nusbaum C."/>
            <person name="Birren B."/>
        </authorList>
    </citation>
    <scope>NUCLEOTIDE SEQUENCE [LARGE SCALE GENOMIC DNA]</scope>
    <source>
        <strain evidence="9">ATCC 50818</strain>
    </source>
</reference>
<evidence type="ECO:0000313" key="9">
    <source>
        <dbReference type="EMBL" id="EGD83313.1"/>
    </source>
</evidence>
<dbReference type="eggNOG" id="KOG1992">
    <property type="taxonomic scope" value="Eukaryota"/>
</dbReference>
<evidence type="ECO:0000256" key="4">
    <source>
        <dbReference type="ARBA" id="ARBA00022448"/>
    </source>
</evidence>
<dbReference type="GO" id="GO:0031267">
    <property type="term" value="F:small GTPase binding"/>
    <property type="evidence" value="ECO:0007669"/>
    <property type="project" value="InterPro"/>
</dbReference>
<dbReference type="FunCoup" id="F2U796">
    <property type="interactions" value="1965"/>
</dbReference>
<evidence type="ECO:0000259" key="8">
    <source>
        <dbReference type="PROSITE" id="PS50166"/>
    </source>
</evidence>
<dbReference type="OrthoDB" id="3268246at2759"/>
<accession>F2U796</accession>
<evidence type="ECO:0000256" key="2">
    <source>
        <dbReference type="ARBA" id="ARBA00004496"/>
    </source>
</evidence>
<dbReference type="Pfam" id="PF03810">
    <property type="entry name" value="IBN_N"/>
    <property type="match status" value="1"/>
</dbReference>
<dbReference type="STRING" id="946362.F2U796"/>
<dbReference type="GeneID" id="16075399"/>
<keyword evidence="5" id="KW-0963">Cytoplasm</keyword>
<sequence>MDENVQTMVHYLQQTLDPNPATRKEAEKFLESVEHNEGFLMILVNTMMTDSLDRGVRQAAAITFKNVVKRRWASEENSLAQSDKEQIKTQIISIMLNTPQYVQKQICEAIARIAKSDFPEHWQQLLPSLIEHLQGTDFNAIKGVLRAADPIFWKYRYEERSDELWIEIKYVIDTLAQPLTTLFGNCVKAVEQLASEPAQLVPVLEATELVLQIFYSLNFQDLPAFFEDHMEEWMHGFLTLLKLPNMPELDDDDLEKPGVVQQVKGQICACISLYAQKYDEEFQIYLRQFVDVVWHLLTTTGLEVKNDYLVSTAMNFLTSVSERKQNMDLFSDEAVLKAICEQVIVPNMYFREADEEIFEDNAEEYIRRDIEGSDVDTRRRAACDLVRGLCKFFESQVTDIFSAHVSTLIETYQADPVNNWKSKDVAIFLVTSLAVRSKTASAGTTETNQFINVEDFFHNVIVAHLKPDAGSHPVLVADAIKYVLTFRGHLAHETNAGVLPYLIHHLSSPICVVNSYAAACIERQLVSRRQGALLLPVDVVTPHLESLLTNLFHALSVPGNGENEYVMKAIMRTIVACKAAILPYIVTIVDKLAAILLEVAKNPGRPRFNHFMFEAFGSAIRFSCSTSHEILEKFEAALFPPFELLLTNDVEEFQPYIFQLLAQLLELRQPPVPDTYMSLFPHLTNPGLWESGANTTPLVRFLCAFFKVGKTTVVSGTAEIEGLLGVFQKLIASKAHDQDGFKLLTAMVANLPYEMLAPYMETVMRLMLARMTGSRTAKFTSNFITFVCFLTGVRDPNTVAQIFDAIQPGLFGMVLNRIMEDVRKVSGDAERKACVIGITQMLCASNTVMSQPELWAKLLETLVSVIELPEEEHPDEFDVEEPVADASGYRTATFNRLAYAGQPDEDYFKEVSDVRTFVAQHLGSCFSQHQNLKAAIPANVQQPLSSYFQAAGVALA</sequence>
<dbReference type="RefSeq" id="XP_004994817.1">
    <property type="nucleotide sequence ID" value="XM_004994760.1"/>
</dbReference>
<evidence type="ECO:0000256" key="3">
    <source>
        <dbReference type="ARBA" id="ARBA00008669"/>
    </source>
</evidence>